<dbReference type="GO" id="GO:0003723">
    <property type="term" value="F:RNA binding"/>
    <property type="evidence" value="ECO:0007669"/>
    <property type="project" value="UniProtKB-UniRule"/>
</dbReference>
<organism evidence="4 5">
    <name type="scientific">Riesia pediculicola (strain USDA)</name>
    <dbReference type="NCBI Taxonomy" id="515618"/>
    <lineage>
        <taxon>Bacteria</taxon>
        <taxon>Pseudomonadati</taxon>
        <taxon>Pseudomonadota</taxon>
        <taxon>Gammaproteobacteria</taxon>
        <taxon>Enterobacterales</taxon>
        <taxon>Enterobacteriaceae</taxon>
        <taxon>Candidatus Riesia</taxon>
    </lineage>
</organism>
<dbReference type="PANTHER" id="PTHR30308">
    <property type="entry name" value="TMRNA-BINDING COMPONENT OF TRANS-TRANSLATION TAGGING COMPLEX"/>
    <property type="match status" value="1"/>
</dbReference>
<dbReference type="NCBIfam" id="NF003843">
    <property type="entry name" value="PRK05422.1"/>
    <property type="match status" value="1"/>
</dbReference>
<dbReference type="AlphaFoldDB" id="D4G8B1"/>
<name>D4G8B1_RIEPU</name>
<dbReference type="OrthoDB" id="9805462at2"/>
<dbReference type="Gene3D" id="2.40.280.10">
    <property type="match status" value="1"/>
</dbReference>
<evidence type="ECO:0000313" key="4">
    <source>
        <dbReference type="EMBL" id="ADD79693.1"/>
    </source>
</evidence>
<gene>
    <name evidence="3 4" type="primary">smpB</name>
    <name evidence="4" type="ordered locus">RIEPE_0318</name>
</gene>
<evidence type="ECO:0000256" key="2">
    <source>
        <dbReference type="ARBA" id="ARBA00022884"/>
    </source>
</evidence>
<comment type="function">
    <text evidence="3">Required for rescue of stalled ribosomes mediated by trans-translation. Binds to transfer-messenger RNA (tmRNA), required for stable association of tmRNA with ribosomes. tmRNA and SmpB together mimic tRNA shape, replacing the anticodon stem-loop with SmpB. tmRNA is encoded by the ssrA gene; the 2 termini fold to resemble tRNA(Ala) and it encodes a 'tag peptide', a short internal open reading frame. During trans-translation Ala-aminoacylated tmRNA acts like a tRNA, entering the A-site of stalled ribosomes, displacing the stalled mRNA. The ribosome then switches to translate the ORF on the tmRNA; the nascent peptide is terminated with the 'tag peptide' encoded by the tmRNA and targeted for degradation. The ribosome is freed to recommence translation, which seems to be the essential function of trans-translation.</text>
</comment>
<dbReference type="NCBIfam" id="TIGR00086">
    <property type="entry name" value="smpB"/>
    <property type="match status" value="1"/>
</dbReference>
<sequence>MKKNDIKIQKIVLNKKSSYEYTIEKKIEAGIVLYGWETKSIRKKKVDITRSYVEIKDKEAYISEMNISSEKSFSVNKDLNHLEKNKRSRKLLLKKNEIYFLSSLINRKGYTAVAISLYWKNNICKIEIGIGKGKKQYDKRIKIKENEWKIRKMRTLKNKFLC</sequence>
<dbReference type="SUPFAM" id="SSF74982">
    <property type="entry name" value="Small protein B (SmpB)"/>
    <property type="match status" value="1"/>
</dbReference>
<dbReference type="CDD" id="cd09294">
    <property type="entry name" value="SmpB"/>
    <property type="match status" value="1"/>
</dbReference>
<dbReference type="GO" id="GO:0070930">
    <property type="term" value="P:trans-translation-dependent protein tagging"/>
    <property type="evidence" value="ECO:0007669"/>
    <property type="project" value="TreeGrafter"/>
</dbReference>
<dbReference type="InterPro" id="IPR000037">
    <property type="entry name" value="SsrA-bd_prot"/>
</dbReference>
<dbReference type="Pfam" id="PF01668">
    <property type="entry name" value="SmpB"/>
    <property type="match status" value="1"/>
</dbReference>
<dbReference type="HAMAP" id="MF_00023">
    <property type="entry name" value="SmpB"/>
    <property type="match status" value="1"/>
</dbReference>
<dbReference type="STRING" id="515618.RIEPE_0318"/>
<evidence type="ECO:0000256" key="3">
    <source>
        <dbReference type="HAMAP-Rule" id="MF_00023"/>
    </source>
</evidence>
<dbReference type="EMBL" id="CP001085">
    <property type="protein sequence ID" value="ADD79693.1"/>
    <property type="molecule type" value="Genomic_DNA"/>
</dbReference>
<keyword evidence="1 3" id="KW-0963">Cytoplasm</keyword>
<evidence type="ECO:0000256" key="1">
    <source>
        <dbReference type="ARBA" id="ARBA00022490"/>
    </source>
</evidence>
<dbReference type="InterPro" id="IPR023620">
    <property type="entry name" value="SmpB"/>
</dbReference>
<keyword evidence="2 3" id="KW-0694">RNA-binding</keyword>
<dbReference type="PANTHER" id="PTHR30308:SF2">
    <property type="entry name" value="SSRA-BINDING PROTEIN"/>
    <property type="match status" value="1"/>
</dbReference>
<dbReference type="GO" id="GO:0005829">
    <property type="term" value="C:cytosol"/>
    <property type="evidence" value="ECO:0007669"/>
    <property type="project" value="TreeGrafter"/>
</dbReference>
<dbReference type="KEGG" id="rip:RIEPE_0318"/>
<protein>
    <recommendedName>
        <fullName evidence="3">SsrA-binding protein</fullName>
    </recommendedName>
    <alternativeName>
        <fullName evidence="3">Small protein B</fullName>
    </alternativeName>
</protein>
<reference evidence="4" key="1">
    <citation type="submission" date="2008-05" db="EMBL/GenBank/DDBJ databases">
        <title>Genome sequence of Riesia pediculicola USDA.</title>
        <authorList>
            <person name="Kirkness E.F."/>
        </authorList>
    </citation>
    <scope>NUCLEOTIDE SEQUENCE [LARGE SCALE GENOMIC DNA]</scope>
    <source>
        <strain evidence="4">USDA</strain>
    </source>
</reference>
<evidence type="ECO:0000313" key="5">
    <source>
        <dbReference type="Proteomes" id="UP000001700"/>
    </source>
</evidence>
<dbReference type="GO" id="GO:0070929">
    <property type="term" value="P:trans-translation"/>
    <property type="evidence" value="ECO:0007669"/>
    <property type="project" value="UniProtKB-UniRule"/>
</dbReference>
<comment type="similarity">
    <text evidence="3">Belongs to the SmpB family.</text>
</comment>
<dbReference type="HOGENOM" id="CLU_108953_3_0_6"/>
<proteinExistence type="inferred from homology"/>
<dbReference type="eggNOG" id="COG0691">
    <property type="taxonomic scope" value="Bacteria"/>
</dbReference>
<accession>D4G8B1</accession>
<comment type="subcellular location">
    <subcellularLocation>
        <location evidence="3">Cytoplasm</location>
    </subcellularLocation>
    <text evidence="3">The tmRNA-SmpB complex associates with stalled 70S ribosomes.</text>
</comment>
<dbReference type="Proteomes" id="UP000001700">
    <property type="component" value="Chromosome"/>
</dbReference>
<keyword evidence="5" id="KW-1185">Reference proteome</keyword>